<dbReference type="AlphaFoldDB" id="A0A8H5GGN4"/>
<feature type="signal peptide" evidence="3">
    <location>
        <begin position="1"/>
        <end position="28"/>
    </location>
</feature>
<dbReference type="OrthoDB" id="3234968at2759"/>
<dbReference type="Proteomes" id="UP000559256">
    <property type="component" value="Unassembled WGS sequence"/>
</dbReference>
<evidence type="ECO:0000313" key="5">
    <source>
        <dbReference type="Proteomes" id="UP000559256"/>
    </source>
</evidence>
<keyword evidence="2" id="KW-0812">Transmembrane</keyword>
<keyword evidence="2" id="KW-0472">Membrane</keyword>
<comment type="caution">
    <text evidence="4">The sequence shown here is derived from an EMBL/GenBank/DDBJ whole genome shotgun (WGS) entry which is preliminary data.</text>
</comment>
<evidence type="ECO:0000256" key="2">
    <source>
        <dbReference type="SAM" id="Phobius"/>
    </source>
</evidence>
<accession>A0A8H5GGN4</accession>
<evidence type="ECO:0000256" key="1">
    <source>
        <dbReference type="SAM" id="MobiDB-lite"/>
    </source>
</evidence>
<protein>
    <submittedName>
        <fullName evidence="4">Uncharacterized protein</fullName>
    </submittedName>
</protein>
<feature type="region of interest" description="Disordered" evidence="1">
    <location>
        <begin position="323"/>
        <end position="344"/>
    </location>
</feature>
<evidence type="ECO:0000256" key="3">
    <source>
        <dbReference type="SAM" id="SignalP"/>
    </source>
</evidence>
<feature type="transmembrane region" description="Helical" evidence="2">
    <location>
        <begin position="248"/>
        <end position="270"/>
    </location>
</feature>
<sequence>MARSFRSRTIYMALITLTLLGLSDHTQAKHDKTVGHKDSSISYSGTWQEDNHNGGSEMWSNDPEAKATYKFTGKSKSFIIFWFKDHIANPCQIPHLSGVAISYQVHLYPGNLPAGALLSVDNNTPDEVVLFDPNADDYGKNLKKVWSADNLQNGEHTLHVAYWDADLNDNADDDDDDDDHNDEDDTTYLTLDTLVVTVLDNSDIHSSSSSSSASSTSTSASATESATSTPSAAPDTTRRDTASRVLKYTGIAIGGLVALGLLATIIPYCYRRRLANQTAHNFVPVKGGSMGTAAVSQQAAMRSYDYSSVSRSDVEENPFIAPGETAYDGTPYHHHPQGATRYNS</sequence>
<keyword evidence="5" id="KW-1185">Reference proteome</keyword>
<keyword evidence="2" id="KW-1133">Transmembrane helix</keyword>
<feature type="chain" id="PRO_5034757890" evidence="3">
    <location>
        <begin position="29"/>
        <end position="344"/>
    </location>
</feature>
<reference evidence="4 5" key="1">
    <citation type="journal article" date="2020" name="ISME J.">
        <title>Uncovering the hidden diversity of litter-decomposition mechanisms in mushroom-forming fungi.</title>
        <authorList>
            <person name="Floudas D."/>
            <person name="Bentzer J."/>
            <person name="Ahren D."/>
            <person name="Johansson T."/>
            <person name="Persson P."/>
            <person name="Tunlid A."/>
        </authorList>
    </citation>
    <scope>NUCLEOTIDE SEQUENCE [LARGE SCALE GENOMIC DNA]</scope>
    <source>
        <strain evidence="4 5">CBS 291.85</strain>
    </source>
</reference>
<proteinExistence type="predicted"/>
<dbReference type="EMBL" id="JAACJM010000032">
    <property type="protein sequence ID" value="KAF5364648.1"/>
    <property type="molecule type" value="Genomic_DNA"/>
</dbReference>
<gene>
    <name evidence="4" type="ORF">D9758_005573</name>
</gene>
<dbReference type="Gene3D" id="2.60.120.260">
    <property type="entry name" value="Galactose-binding domain-like"/>
    <property type="match status" value="1"/>
</dbReference>
<evidence type="ECO:0000313" key="4">
    <source>
        <dbReference type="EMBL" id="KAF5364648.1"/>
    </source>
</evidence>
<keyword evidence="3" id="KW-0732">Signal</keyword>
<feature type="compositionally biased region" description="Low complexity" evidence="1">
    <location>
        <begin position="203"/>
        <end position="235"/>
    </location>
</feature>
<feature type="region of interest" description="Disordered" evidence="1">
    <location>
        <begin position="203"/>
        <end position="239"/>
    </location>
</feature>
<organism evidence="4 5">
    <name type="scientific">Tetrapyrgos nigripes</name>
    <dbReference type="NCBI Taxonomy" id="182062"/>
    <lineage>
        <taxon>Eukaryota</taxon>
        <taxon>Fungi</taxon>
        <taxon>Dikarya</taxon>
        <taxon>Basidiomycota</taxon>
        <taxon>Agaricomycotina</taxon>
        <taxon>Agaricomycetes</taxon>
        <taxon>Agaricomycetidae</taxon>
        <taxon>Agaricales</taxon>
        <taxon>Marasmiineae</taxon>
        <taxon>Marasmiaceae</taxon>
        <taxon>Tetrapyrgos</taxon>
    </lineage>
</organism>
<name>A0A8H5GGN4_9AGAR</name>